<feature type="region of interest" description="Disordered" evidence="1">
    <location>
        <begin position="1"/>
        <end position="32"/>
    </location>
</feature>
<reference evidence="2 3" key="1">
    <citation type="submission" date="2017-01" db="EMBL/GenBank/DDBJ databases">
        <title>Pseudomonas psychrotolerans genome sequencing and assembly.</title>
        <authorList>
            <person name="Vyas B."/>
            <person name="Mayilraj S."/>
        </authorList>
    </citation>
    <scope>NUCLEOTIDE SEQUENCE [LARGE SCALE GENOMIC DNA]</scope>
    <source>
        <strain evidence="2 3">SDS18</strain>
    </source>
</reference>
<organism evidence="2 3">
    <name type="scientific">Pseudomonas oryzihabitans</name>
    <dbReference type="NCBI Taxonomy" id="47885"/>
    <lineage>
        <taxon>Bacteria</taxon>
        <taxon>Pseudomonadati</taxon>
        <taxon>Pseudomonadota</taxon>
        <taxon>Gammaproteobacteria</taxon>
        <taxon>Pseudomonadales</taxon>
        <taxon>Pseudomonadaceae</taxon>
        <taxon>Pseudomonas</taxon>
    </lineage>
</organism>
<feature type="compositionally biased region" description="Basic and acidic residues" evidence="1">
    <location>
        <begin position="7"/>
        <end position="32"/>
    </location>
</feature>
<gene>
    <name evidence="2" type="ORF">BVL52_02945</name>
</gene>
<evidence type="ECO:0000313" key="2">
    <source>
        <dbReference type="EMBL" id="ONN72751.1"/>
    </source>
</evidence>
<protein>
    <submittedName>
        <fullName evidence="2">Uncharacterized protein</fullName>
    </submittedName>
</protein>
<comment type="caution">
    <text evidence="2">The sequence shown here is derived from an EMBL/GenBank/DDBJ whole genome shotgun (WGS) entry which is preliminary data.</text>
</comment>
<dbReference type="EMBL" id="MTLN01000002">
    <property type="protein sequence ID" value="ONN72751.1"/>
    <property type="molecule type" value="Genomic_DNA"/>
</dbReference>
<evidence type="ECO:0000313" key="3">
    <source>
        <dbReference type="Proteomes" id="UP000189310"/>
    </source>
</evidence>
<dbReference type="Proteomes" id="UP000189310">
    <property type="component" value="Unassembled WGS sequence"/>
</dbReference>
<name>A0ABX3IXW4_9PSED</name>
<evidence type="ECO:0000256" key="1">
    <source>
        <dbReference type="SAM" id="MobiDB-lite"/>
    </source>
</evidence>
<keyword evidence="3" id="KW-1185">Reference proteome</keyword>
<proteinExistence type="predicted"/>
<sequence>MGIPLNFREEKEDQPRRRGAERAKIQGRGARGDAWKDRYDMARILVIFVGTSPAHGGGS</sequence>
<accession>A0ABX3IXW4</accession>